<evidence type="ECO:0000313" key="4">
    <source>
        <dbReference type="Proteomes" id="UP000194218"/>
    </source>
</evidence>
<protein>
    <recommendedName>
        <fullName evidence="5">NlpC/P60 family protein</fullName>
    </recommendedName>
</protein>
<dbReference type="Proteomes" id="UP000194218">
    <property type="component" value="Chromosome"/>
</dbReference>
<feature type="compositionally biased region" description="Basic and acidic residues" evidence="1">
    <location>
        <begin position="191"/>
        <end position="211"/>
    </location>
</feature>
<gene>
    <name evidence="3" type="ORF">CAG99_06600</name>
</gene>
<evidence type="ECO:0008006" key="5">
    <source>
        <dbReference type="Google" id="ProtNLM"/>
    </source>
</evidence>
<evidence type="ECO:0000256" key="1">
    <source>
        <dbReference type="SAM" id="MobiDB-lite"/>
    </source>
</evidence>
<feature type="chain" id="PRO_5012325926" description="NlpC/P60 family protein" evidence="2">
    <location>
        <begin position="23"/>
        <end position="230"/>
    </location>
</feature>
<feature type="signal peptide" evidence="2">
    <location>
        <begin position="1"/>
        <end position="22"/>
    </location>
</feature>
<organism evidence="3 4">
    <name type="scientific">Streptomyces marincola</name>
    <dbReference type="NCBI Taxonomy" id="2878388"/>
    <lineage>
        <taxon>Bacteria</taxon>
        <taxon>Bacillati</taxon>
        <taxon>Actinomycetota</taxon>
        <taxon>Actinomycetes</taxon>
        <taxon>Kitasatosporales</taxon>
        <taxon>Streptomycetaceae</taxon>
        <taxon>Streptomyces</taxon>
    </lineage>
</organism>
<dbReference type="KEGG" id="smao:CAG99_06600"/>
<dbReference type="AlphaFoldDB" id="A0A1W7CV62"/>
<dbReference type="RefSeq" id="WP_086158076.1">
    <property type="nucleotide sequence ID" value="NZ_CP021121.1"/>
</dbReference>
<accession>A0A1W7CV62</accession>
<reference evidence="3 4" key="1">
    <citation type="submission" date="2017-05" db="EMBL/GenBank/DDBJ databases">
        <title>Complete genome sequence of Streptomyces sp. SCSIO 03032 revealed the diverse biosynthetic pathways for its bioactive secondary metabolites.</title>
        <authorList>
            <person name="Ma L."/>
            <person name="Zhu Y."/>
            <person name="Zhang W."/>
            <person name="Zhang G."/>
            <person name="Tian X."/>
            <person name="Zhang S."/>
            <person name="Zhang C."/>
        </authorList>
    </citation>
    <scope>NUCLEOTIDE SEQUENCE [LARGE SCALE GENOMIC DNA]</scope>
    <source>
        <strain evidence="3 4">SCSIO 03032</strain>
    </source>
</reference>
<evidence type="ECO:0000256" key="2">
    <source>
        <dbReference type="SAM" id="SignalP"/>
    </source>
</evidence>
<feature type="region of interest" description="Disordered" evidence="1">
    <location>
        <begin position="146"/>
        <end position="230"/>
    </location>
</feature>
<keyword evidence="2" id="KW-0732">Signal</keyword>
<evidence type="ECO:0000313" key="3">
    <source>
        <dbReference type="EMBL" id="ARQ68569.1"/>
    </source>
</evidence>
<feature type="compositionally biased region" description="Basic and acidic residues" evidence="1">
    <location>
        <begin position="146"/>
        <end position="156"/>
    </location>
</feature>
<dbReference type="EMBL" id="CP021121">
    <property type="protein sequence ID" value="ARQ68569.1"/>
    <property type="molecule type" value="Genomic_DNA"/>
</dbReference>
<name>A0A1W7CV62_9ACTN</name>
<keyword evidence="4" id="KW-1185">Reference proteome</keyword>
<sequence length="230" mass="24350">MRRPALILAAGLLAWTGGGAPAAAGPGDEDPAALLAELRTLHHETGRAAEAYNEAEARLRERHAEALELDARLAAARTELAGARRVAGAVAREQYRRGGVELPGYLRLLLGEDVPGALHARTVADRAARAQTTRIARLAERERRAQELATRAREALDAEQSAAAARREERDEAHRRLDETAGLLAGLGPEEAARLGATEDERLARARRDAGDGPPAAPLPLPAPGAGQPN</sequence>
<proteinExistence type="predicted"/>
<feature type="compositionally biased region" description="Basic and acidic residues" evidence="1">
    <location>
        <begin position="165"/>
        <end position="179"/>
    </location>
</feature>